<sequence length="739" mass="79987">MTGSISMYPSLEIGVGVLSVIAAVLGYLSLTDQLDTGELGPVGRTALLVAILLPFMGLIIVMARRIAVVWLDRRRGLAGARLHVRLLGLFAVLAAGPTILTVVFASLLFQTGTAFWFSDNAQTVLTNAESVAQAYVEENRQRIVGDIFSMGGDLHSYALDLGTDSELFDEGVEWQLAARNLTEAIIFTPVPGGAYQVIASAETNGALGEDIVLAERLSTEAVSRAAIGETAVLTGSEDRVEAIVRLDPTSPFFLYASRTVDPKAVQAAEQAADARSEYADLLDQSRDLQWRFNAMLGGLAIMVLTVAILSALWLANRLTAPIARMASAAERVGEGDLSARVEIRYTPDELGVLARSFNRMAAQLETQTGDLVAANARAETRRRFIEAVLEGVSAGVLAIGRGGTIELASTNATDLLSAPAGRAVGQPVAAFAPEFSDLIAKARSSGFARGEVDIHRDTEVRTLLVRVDSVPGADQLVITFDDVTQQLADQRRAAWADVARRIAHEIKNPLTPIQLSAERLQRRFGRAMEAGRDADIFGELTGTIVRQVADLRRMVDEFSSFARMPKPVFRPENLQEIARQTLFLQEVGHPGIRYRLVADDDLPALICDRRQISQALTNLLKNAAEAIQSNGERPPEDAEIALFLRGDSGHVLAEICDNGPGMPVDMRERVTEPYVTTREGGTGLGLAIVKKIVEEHHGELSFRDRQGGGTCAVMSFATDVLRSRLQSDEFETEQTSEKV</sequence>
<dbReference type="GO" id="GO:0005524">
    <property type="term" value="F:ATP binding"/>
    <property type="evidence" value="ECO:0007669"/>
    <property type="project" value="UniProtKB-KW"/>
</dbReference>
<proteinExistence type="predicted"/>
<evidence type="ECO:0000256" key="7">
    <source>
        <dbReference type="ARBA" id="ARBA00022692"/>
    </source>
</evidence>
<dbReference type="PANTHER" id="PTHR43065:SF10">
    <property type="entry name" value="PEROXIDE STRESS-ACTIVATED HISTIDINE KINASE MAK3"/>
    <property type="match status" value="1"/>
</dbReference>
<dbReference type="GO" id="GO:0000155">
    <property type="term" value="F:phosphorelay sensor kinase activity"/>
    <property type="evidence" value="ECO:0007669"/>
    <property type="project" value="InterPro"/>
</dbReference>
<dbReference type="PANTHER" id="PTHR43065">
    <property type="entry name" value="SENSOR HISTIDINE KINASE"/>
    <property type="match status" value="1"/>
</dbReference>
<feature type="domain" description="HAMP" evidence="16">
    <location>
        <begin position="316"/>
        <end position="369"/>
    </location>
</feature>
<organism evidence="17 18">
    <name type="scientific">Pacificimonas flava</name>
    <dbReference type="NCBI Taxonomy" id="1234595"/>
    <lineage>
        <taxon>Bacteria</taxon>
        <taxon>Pseudomonadati</taxon>
        <taxon>Pseudomonadota</taxon>
        <taxon>Alphaproteobacteria</taxon>
        <taxon>Sphingomonadales</taxon>
        <taxon>Sphingosinicellaceae</taxon>
        <taxon>Pacificimonas</taxon>
    </lineage>
</organism>
<keyword evidence="6" id="KW-0808">Transferase</keyword>
<dbReference type="InterPro" id="IPR003661">
    <property type="entry name" value="HisK_dim/P_dom"/>
</dbReference>
<dbReference type="InterPro" id="IPR003594">
    <property type="entry name" value="HATPase_dom"/>
</dbReference>
<keyword evidence="8" id="KW-0547">Nucleotide-binding</keyword>
<keyword evidence="7 14" id="KW-0812">Transmembrane</keyword>
<dbReference type="Pfam" id="PF00672">
    <property type="entry name" value="HAMP"/>
    <property type="match status" value="1"/>
</dbReference>
<dbReference type="InterPro" id="IPR004358">
    <property type="entry name" value="Sig_transdc_His_kin-like_C"/>
</dbReference>
<evidence type="ECO:0000256" key="10">
    <source>
        <dbReference type="ARBA" id="ARBA00022840"/>
    </source>
</evidence>
<dbReference type="SMART" id="SM00304">
    <property type="entry name" value="HAMP"/>
    <property type="match status" value="1"/>
</dbReference>
<dbReference type="Gene3D" id="3.30.450.20">
    <property type="entry name" value="PAS domain"/>
    <property type="match status" value="1"/>
</dbReference>
<evidence type="ECO:0000313" key="17">
    <source>
        <dbReference type="EMBL" id="EMD84493.1"/>
    </source>
</evidence>
<keyword evidence="13 14" id="KW-0472">Membrane</keyword>
<dbReference type="EMBL" id="AMRV01000001">
    <property type="protein sequence ID" value="EMD84493.1"/>
    <property type="molecule type" value="Genomic_DNA"/>
</dbReference>
<dbReference type="Gene3D" id="1.10.287.130">
    <property type="match status" value="1"/>
</dbReference>
<gene>
    <name evidence="17" type="ORF">C725_0423</name>
</gene>
<name>M2U927_9SPHN</name>
<dbReference type="CDD" id="cd00082">
    <property type="entry name" value="HisKA"/>
    <property type="match status" value="1"/>
</dbReference>
<keyword evidence="12" id="KW-0902">Two-component regulatory system</keyword>
<evidence type="ECO:0000256" key="9">
    <source>
        <dbReference type="ARBA" id="ARBA00022777"/>
    </source>
</evidence>
<dbReference type="InterPro" id="IPR036097">
    <property type="entry name" value="HisK_dim/P_sf"/>
</dbReference>
<keyword evidence="11 14" id="KW-1133">Transmembrane helix</keyword>
<dbReference type="Pfam" id="PF19312">
    <property type="entry name" value="NtrY_N"/>
    <property type="match status" value="1"/>
</dbReference>
<evidence type="ECO:0000256" key="3">
    <source>
        <dbReference type="ARBA" id="ARBA00012438"/>
    </source>
</evidence>
<dbReference type="Pfam" id="PF02518">
    <property type="entry name" value="HATPase_c"/>
    <property type="match status" value="1"/>
</dbReference>
<evidence type="ECO:0000313" key="18">
    <source>
        <dbReference type="Proteomes" id="UP000011717"/>
    </source>
</evidence>
<keyword evidence="18" id="KW-1185">Reference proteome</keyword>
<dbReference type="EC" id="2.7.13.3" evidence="3"/>
<dbReference type="PATRIC" id="fig|1234595.3.peg.422"/>
<evidence type="ECO:0000259" key="16">
    <source>
        <dbReference type="PROSITE" id="PS50885"/>
    </source>
</evidence>
<dbReference type="Pfam" id="PF00512">
    <property type="entry name" value="HisKA"/>
    <property type="match status" value="1"/>
</dbReference>
<keyword evidence="10" id="KW-0067">ATP-binding</keyword>
<feature type="transmembrane region" description="Helical" evidence="14">
    <location>
        <begin position="294"/>
        <end position="315"/>
    </location>
</feature>
<comment type="subcellular location">
    <subcellularLocation>
        <location evidence="2">Cell membrane</location>
        <topology evidence="2">Multi-pass membrane protein</topology>
    </subcellularLocation>
</comment>
<keyword evidence="5" id="KW-0597">Phosphoprotein</keyword>
<dbReference type="GO" id="GO:0005886">
    <property type="term" value="C:plasma membrane"/>
    <property type="evidence" value="ECO:0007669"/>
    <property type="project" value="UniProtKB-SubCell"/>
</dbReference>
<dbReference type="InterPro" id="IPR036890">
    <property type="entry name" value="HATPase_C_sf"/>
</dbReference>
<dbReference type="SMART" id="SM00388">
    <property type="entry name" value="HisKA"/>
    <property type="match status" value="1"/>
</dbReference>
<evidence type="ECO:0000256" key="14">
    <source>
        <dbReference type="SAM" id="Phobius"/>
    </source>
</evidence>
<comment type="caution">
    <text evidence="17">The sequence shown here is derived from an EMBL/GenBank/DDBJ whole genome shotgun (WGS) entry which is preliminary data.</text>
</comment>
<evidence type="ECO:0000256" key="6">
    <source>
        <dbReference type="ARBA" id="ARBA00022679"/>
    </source>
</evidence>
<evidence type="ECO:0000259" key="15">
    <source>
        <dbReference type="PROSITE" id="PS50109"/>
    </source>
</evidence>
<dbReference type="AlphaFoldDB" id="M2U927"/>
<dbReference type="SUPFAM" id="SSF47384">
    <property type="entry name" value="Homodimeric domain of signal transducing histidine kinase"/>
    <property type="match status" value="1"/>
</dbReference>
<evidence type="ECO:0000256" key="2">
    <source>
        <dbReference type="ARBA" id="ARBA00004651"/>
    </source>
</evidence>
<feature type="transmembrane region" description="Helical" evidence="14">
    <location>
        <begin position="84"/>
        <end position="109"/>
    </location>
</feature>
<dbReference type="SMART" id="SM00387">
    <property type="entry name" value="HATPase_c"/>
    <property type="match status" value="1"/>
</dbReference>
<evidence type="ECO:0000256" key="8">
    <source>
        <dbReference type="ARBA" id="ARBA00022741"/>
    </source>
</evidence>
<dbReference type="Gene3D" id="3.30.565.10">
    <property type="entry name" value="Histidine kinase-like ATPase, C-terminal domain"/>
    <property type="match status" value="1"/>
</dbReference>
<dbReference type="InterPro" id="IPR005467">
    <property type="entry name" value="His_kinase_dom"/>
</dbReference>
<dbReference type="SUPFAM" id="SSF55874">
    <property type="entry name" value="ATPase domain of HSP90 chaperone/DNA topoisomerase II/histidine kinase"/>
    <property type="match status" value="1"/>
</dbReference>
<feature type="transmembrane region" description="Helical" evidence="14">
    <location>
        <begin position="12"/>
        <end position="30"/>
    </location>
</feature>
<dbReference type="SUPFAM" id="SSF55785">
    <property type="entry name" value="PYP-like sensor domain (PAS domain)"/>
    <property type="match status" value="1"/>
</dbReference>
<comment type="catalytic activity">
    <reaction evidence="1">
        <text>ATP + protein L-histidine = ADP + protein N-phospho-L-histidine.</text>
        <dbReference type="EC" id="2.7.13.3"/>
    </reaction>
</comment>
<keyword evidence="4" id="KW-1003">Cell membrane</keyword>
<dbReference type="PRINTS" id="PR00344">
    <property type="entry name" value="BCTRLSENSOR"/>
</dbReference>
<feature type="transmembrane region" description="Helical" evidence="14">
    <location>
        <begin position="42"/>
        <end position="63"/>
    </location>
</feature>
<evidence type="ECO:0000256" key="5">
    <source>
        <dbReference type="ARBA" id="ARBA00022553"/>
    </source>
</evidence>
<dbReference type="SUPFAM" id="SSF158472">
    <property type="entry name" value="HAMP domain-like"/>
    <property type="match status" value="1"/>
</dbReference>
<dbReference type="CDD" id="cd06225">
    <property type="entry name" value="HAMP"/>
    <property type="match status" value="1"/>
</dbReference>
<evidence type="ECO:0000256" key="12">
    <source>
        <dbReference type="ARBA" id="ARBA00023012"/>
    </source>
</evidence>
<protein>
    <recommendedName>
        <fullName evidence="3">histidine kinase</fullName>
        <ecNumber evidence="3">2.7.13.3</ecNumber>
    </recommendedName>
</protein>
<dbReference type="PIRSF" id="PIRSF037532">
    <property type="entry name" value="STHK_NtrY"/>
    <property type="match status" value="1"/>
</dbReference>
<dbReference type="InterPro" id="IPR003660">
    <property type="entry name" value="HAMP_dom"/>
</dbReference>
<keyword evidence="9" id="KW-0418">Kinase</keyword>
<accession>M2U927</accession>
<evidence type="ECO:0000256" key="11">
    <source>
        <dbReference type="ARBA" id="ARBA00022989"/>
    </source>
</evidence>
<dbReference type="PROSITE" id="PS50109">
    <property type="entry name" value="HIS_KIN"/>
    <property type="match status" value="1"/>
</dbReference>
<evidence type="ECO:0000256" key="13">
    <source>
        <dbReference type="ARBA" id="ARBA00023136"/>
    </source>
</evidence>
<dbReference type="Gene3D" id="6.10.340.10">
    <property type="match status" value="1"/>
</dbReference>
<dbReference type="InterPro" id="IPR045671">
    <property type="entry name" value="NtrY-like_N"/>
</dbReference>
<dbReference type="InterPro" id="IPR035965">
    <property type="entry name" value="PAS-like_dom_sf"/>
</dbReference>
<feature type="domain" description="Histidine kinase" evidence="15">
    <location>
        <begin position="501"/>
        <end position="720"/>
    </location>
</feature>
<evidence type="ECO:0000256" key="1">
    <source>
        <dbReference type="ARBA" id="ARBA00000085"/>
    </source>
</evidence>
<dbReference type="PROSITE" id="PS50885">
    <property type="entry name" value="HAMP"/>
    <property type="match status" value="1"/>
</dbReference>
<dbReference type="InterPro" id="IPR017232">
    <property type="entry name" value="NtrY"/>
</dbReference>
<dbReference type="Proteomes" id="UP000011717">
    <property type="component" value="Unassembled WGS sequence"/>
</dbReference>
<reference evidence="17 18" key="1">
    <citation type="journal article" date="2013" name="Genome Announc.">
        <title>Draft Genome Sequence of Strain JLT2015T, Belonging to the Family Sphingomonadaceae of the Alphaproteobacteria.</title>
        <authorList>
            <person name="Tang K."/>
            <person name="Liu K."/>
            <person name="Li S."/>
            <person name="Jiao N."/>
        </authorList>
    </citation>
    <scope>NUCLEOTIDE SEQUENCE [LARGE SCALE GENOMIC DNA]</scope>
    <source>
        <strain evidence="17 18">JLT2015</strain>
    </source>
</reference>
<evidence type="ECO:0000256" key="4">
    <source>
        <dbReference type="ARBA" id="ARBA00022475"/>
    </source>
</evidence>